<proteinExistence type="inferred from homology"/>
<evidence type="ECO:0000256" key="2">
    <source>
        <dbReference type="ARBA" id="ARBA00009060"/>
    </source>
</evidence>
<dbReference type="GO" id="GO:0005524">
    <property type="term" value="F:ATP binding"/>
    <property type="evidence" value="ECO:0007669"/>
    <property type="project" value="UniProtKB-UniRule"/>
</dbReference>
<dbReference type="EC" id="6.3.2.29" evidence="5"/>
<dbReference type="EMBL" id="QJSX01000003">
    <property type="protein sequence ID" value="PYE55369.1"/>
    <property type="molecule type" value="Genomic_DNA"/>
</dbReference>
<dbReference type="OrthoDB" id="9803907at2"/>
<dbReference type="NCBIfam" id="TIGR02068">
    <property type="entry name" value="cya_phycin_syn"/>
    <property type="match status" value="1"/>
</dbReference>
<dbReference type="SUPFAM" id="SSF53244">
    <property type="entry name" value="MurD-like peptide ligases, peptide-binding domain"/>
    <property type="match status" value="1"/>
</dbReference>
<sequence>MTHISGAASKAARSSTPLVVLETQVYRGPNVYGYDPMVRFQLDLGALEDRPSNTLPDFTDGLLALLPSLHEHECSLGRPGGFVERLREGTWIGHVTEHVALELQTLAGTRVDHGKTRSVKNRPGVYNVLYTYREERLGRLAGFVALRLVESLLPADLRGLQGAARLLPSDVDTRLDPEAPFDLEAELGELRRLARQHTLGPTTDSLVNEAERRGIPYLRIDDASLVQLGYGKYQRQIRASLTSMTPHIATETASDKDLTKKLLDRVGLPVPKGVVVRDADEAVRAAKRIGYPVVTKPLDGNHGRGVSLDLRSEEQVRHGFDEARTHGRRVVVERYFVGNDHRVLVVNGEVIAVAERVPAHVVGDGKHTIQELVDEVNRDPRRGNGHENVMTRINIDSHVVDLLARAGRSPVSVPEAGEIIFLRDTANISTGGTAVDRTDVTHPENVTIARRAAQVIGLDVAGIDLITPDITRSVHEVGGAIVEVNAAPGFRMHLQPSEGKARNVAGPVLDMLFPKGTPCRMPIVAITGTNGKTTTSRMVAHIFKQAGKTVGLTTSTGIYIDGELVVSGDTTGPKSAKVVLMDPNVEVAVLETARGGILREGLAFDRCDVGAVLNIQPDHLGLKGIETIEDLAWVKSLVVEVVTDTGTSILNADDPLTLEMRERAGGQLALFSMHGGERAPTHLKAHIASGGLAVVRETTLLGDELVMYDGGQRLPIVRARDIPATLGGFATVNVQNALAASVIALAQNVPLPVLRTALTTFTTSFEQSPGRLNLYEGHPFRVLLDYAHNPTGLEYLADLVAHLRPPHGRVIGVVGVAGDRRDEDMTRMGELAATAFDELIVREDDYRRGRRVGEGARLVMEGALGAGFAQEHLHVILPEHEAVDAALRLARQGDLVIILVTEVENVWERIRTFDSSNTPPRLPQDPARAKNESHRA</sequence>
<gene>
    <name evidence="16" type="ORF">DES52_103202</name>
</gene>
<evidence type="ECO:0000259" key="15">
    <source>
        <dbReference type="PROSITE" id="PS50975"/>
    </source>
</evidence>
<feature type="domain" description="ATP-grasp" evidence="15">
    <location>
        <begin position="260"/>
        <end position="513"/>
    </location>
</feature>
<dbReference type="InterPro" id="IPR044019">
    <property type="entry name" value="Cyanophycin_syn_N"/>
</dbReference>
<evidence type="ECO:0000256" key="12">
    <source>
        <dbReference type="ARBA" id="ARBA00048425"/>
    </source>
</evidence>
<dbReference type="Gene3D" id="3.90.190.20">
    <property type="entry name" value="Mur ligase, C-terminal domain"/>
    <property type="match status" value="1"/>
</dbReference>
<evidence type="ECO:0000256" key="8">
    <source>
        <dbReference type="ARBA" id="ARBA00022741"/>
    </source>
</evidence>
<evidence type="ECO:0000256" key="6">
    <source>
        <dbReference type="ARBA" id="ARBA00022036"/>
    </source>
</evidence>
<dbReference type="GO" id="GO:0046872">
    <property type="term" value="F:metal ion binding"/>
    <property type="evidence" value="ECO:0007669"/>
    <property type="project" value="InterPro"/>
</dbReference>
<keyword evidence="9 13" id="KW-0067">ATP-binding</keyword>
<dbReference type="Gene3D" id="3.40.1190.10">
    <property type="entry name" value="Mur-like, catalytic domain"/>
    <property type="match status" value="1"/>
</dbReference>
<keyword evidence="7" id="KW-0436">Ligase</keyword>
<dbReference type="InterPro" id="IPR011810">
    <property type="entry name" value="Cya_phycin_syn"/>
</dbReference>
<evidence type="ECO:0000256" key="11">
    <source>
        <dbReference type="ARBA" id="ARBA00048094"/>
    </source>
</evidence>
<feature type="compositionally biased region" description="Basic and acidic residues" evidence="14">
    <location>
        <begin position="927"/>
        <end position="936"/>
    </location>
</feature>
<evidence type="ECO:0000256" key="5">
    <source>
        <dbReference type="ARBA" id="ARBA00013005"/>
    </source>
</evidence>
<dbReference type="Gene3D" id="3.30.470.20">
    <property type="entry name" value="ATP-grasp fold, B domain"/>
    <property type="match status" value="1"/>
</dbReference>
<comment type="catalytic activity">
    <reaction evidence="11">
        <text>[L-4-(L-arginin-2-N-yl)aspartate](n)-L-aspartate + L-arginine + ATP = [L-4-(L-arginin-2-N-yl)aspartate](n+1) + ADP + phosphate + H(+)</text>
        <dbReference type="Rhea" id="RHEA:23888"/>
        <dbReference type="Rhea" id="RHEA-COMP:13732"/>
        <dbReference type="Rhea" id="RHEA-COMP:13733"/>
        <dbReference type="ChEBI" id="CHEBI:15378"/>
        <dbReference type="ChEBI" id="CHEBI:30616"/>
        <dbReference type="ChEBI" id="CHEBI:32682"/>
        <dbReference type="ChEBI" id="CHEBI:43474"/>
        <dbReference type="ChEBI" id="CHEBI:137986"/>
        <dbReference type="ChEBI" id="CHEBI:137990"/>
        <dbReference type="ChEBI" id="CHEBI:456216"/>
        <dbReference type="EC" id="6.3.2.30"/>
    </reaction>
</comment>
<evidence type="ECO:0000256" key="3">
    <source>
        <dbReference type="ARBA" id="ARBA00011738"/>
    </source>
</evidence>
<dbReference type="Pfam" id="PF13549">
    <property type="entry name" value="ATP-grasp_5"/>
    <property type="match status" value="1"/>
</dbReference>
<dbReference type="Gene3D" id="3.30.1490.20">
    <property type="entry name" value="ATP-grasp fold, A domain"/>
    <property type="match status" value="1"/>
</dbReference>
<dbReference type="InterPro" id="IPR013815">
    <property type="entry name" value="ATP_grasp_subdomain_1"/>
</dbReference>
<comment type="catalytic activity">
    <reaction evidence="12">
        <text>[L-4-(L-arginin-2-N-yl)aspartate](n) + L-aspartate + ATP = [L-4-(L-arginin-2-N-yl)aspartate](n)-L-aspartate + ADP + phosphate + H(+)</text>
        <dbReference type="Rhea" id="RHEA:13277"/>
        <dbReference type="Rhea" id="RHEA-COMP:13728"/>
        <dbReference type="Rhea" id="RHEA-COMP:13733"/>
        <dbReference type="ChEBI" id="CHEBI:15378"/>
        <dbReference type="ChEBI" id="CHEBI:29991"/>
        <dbReference type="ChEBI" id="CHEBI:30616"/>
        <dbReference type="ChEBI" id="CHEBI:43474"/>
        <dbReference type="ChEBI" id="CHEBI:137986"/>
        <dbReference type="ChEBI" id="CHEBI:137990"/>
        <dbReference type="ChEBI" id="CHEBI:456216"/>
        <dbReference type="EC" id="6.3.2.29"/>
    </reaction>
</comment>
<dbReference type="SUPFAM" id="SSF56059">
    <property type="entry name" value="Glutathione synthetase ATP-binding domain-like"/>
    <property type="match status" value="1"/>
</dbReference>
<name>A0A318SLG7_9DEIO</name>
<keyword evidence="17" id="KW-1185">Reference proteome</keyword>
<evidence type="ECO:0000256" key="13">
    <source>
        <dbReference type="PROSITE-ProRule" id="PRU00409"/>
    </source>
</evidence>
<dbReference type="EC" id="6.3.2.30" evidence="4"/>
<reference evidence="16 17" key="1">
    <citation type="submission" date="2018-06" db="EMBL/GenBank/DDBJ databases">
        <title>Genomic Encyclopedia of Type Strains, Phase IV (KMG-IV): sequencing the most valuable type-strain genomes for metagenomic binning, comparative biology and taxonomic classification.</title>
        <authorList>
            <person name="Goeker M."/>
        </authorList>
    </citation>
    <scope>NUCLEOTIDE SEQUENCE [LARGE SCALE GENOMIC DNA]</scope>
    <source>
        <strain evidence="16 17">DSM 18048</strain>
    </source>
</reference>
<dbReference type="PANTHER" id="PTHR23135">
    <property type="entry name" value="MUR LIGASE FAMILY MEMBER"/>
    <property type="match status" value="1"/>
</dbReference>
<evidence type="ECO:0000313" key="17">
    <source>
        <dbReference type="Proteomes" id="UP000248326"/>
    </source>
</evidence>
<feature type="region of interest" description="Disordered" evidence="14">
    <location>
        <begin position="913"/>
        <end position="936"/>
    </location>
</feature>
<evidence type="ECO:0000256" key="10">
    <source>
        <dbReference type="ARBA" id="ARBA00031353"/>
    </source>
</evidence>
<dbReference type="InterPro" id="IPR004101">
    <property type="entry name" value="Mur_ligase_C"/>
</dbReference>
<dbReference type="PANTHER" id="PTHR23135:SF18">
    <property type="entry name" value="CYANOPHYCIN SYNTHETASE"/>
    <property type="match status" value="1"/>
</dbReference>
<dbReference type="PROSITE" id="PS50975">
    <property type="entry name" value="ATP_GRASP"/>
    <property type="match status" value="1"/>
</dbReference>
<dbReference type="NCBIfam" id="NF010623">
    <property type="entry name" value="PRK14016.1"/>
    <property type="match status" value="1"/>
</dbReference>
<evidence type="ECO:0000256" key="14">
    <source>
        <dbReference type="SAM" id="MobiDB-lite"/>
    </source>
</evidence>
<dbReference type="InterPro" id="IPR011761">
    <property type="entry name" value="ATP-grasp"/>
</dbReference>
<dbReference type="RefSeq" id="WP_110885713.1">
    <property type="nucleotide sequence ID" value="NZ_QJSX01000003.1"/>
</dbReference>
<organism evidence="16 17">
    <name type="scientific">Deinococcus yavapaiensis KR-236</name>
    <dbReference type="NCBI Taxonomy" id="694435"/>
    <lineage>
        <taxon>Bacteria</taxon>
        <taxon>Thermotogati</taxon>
        <taxon>Deinococcota</taxon>
        <taxon>Deinococci</taxon>
        <taxon>Deinococcales</taxon>
        <taxon>Deinococcaceae</taxon>
        <taxon>Deinococcus</taxon>
    </lineage>
</organism>
<dbReference type="Pfam" id="PF08245">
    <property type="entry name" value="Mur_ligase_M"/>
    <property type="match status" value="1"/>
</dbReference>
<comment type="caution">
    <text evidence="16">The sequence shown here is derived from an EMBL/GenBank/DDBJ whole genome shotgun (WGS) entry which is preliminary data.</text>
</comment>
<comment type="function">
    <text evidence="1">Catalyzes the ATP-dependent polymerization of arginine and aspartate to multi-L-arginyl-poly-L-aspartic acid (cyanophycin; a water-insoluble reserve polymer).</text>
</comment>
<dbReference type="GO" id="GO:0071161">
    <property type="term" value="F:cyanophycin synthetase activity (L-arginine-adding)"/>
    <property type="evidence" value="ECO:0007669"/>
    <property type="project" value="UniProtKB-EC"/>
</dbReference>
<comment type="subunit">
    <text evidence="3">Homodimer.</text>
</comment>
<protein>
    <recommendedName>
        <fullName evidence="6">Cyanophycin synthetase</fullName>
        <ecNumber evidence="5">6.3.2.29</ecNumber>
        <ecNumber evidence="4">6.3.2.30</ecNumber>
    </recommendedName>
    <alternativeName>
        <fullName evidence="10">Cyanophycin synthase</fullName>
    </alternativeName>
</protein>
<evidence type="ECO:0000256" key="7">
    <source>
        <dbReference type="ARBA" id="ARBA00022598"/>
    </source>
</evidence>
<accession>A0A318SLG7</accession>
<evidence type="ECO:0000256" key="4">
    <source>
        <dbReference type="ARBA" id="ARBA00012968"/>
    </source>
</evidence>
<dbReference type="SUPFAM" id="SSF53623">
    <property type="entry name" value="MurD-like peptide ligases, catalytic domain"/>
    <property type="match status" value="1"/>
</dbReference>
<evidence type="ECO:0000256" key="9">
    <source>
        <dbReference type="ARBA" id="ARBA00022840"/>
    </source>
</evidence>
<dbReference type="GO" id="GO:0071160">
    <property type="term" value="F:cyanophycin synthetase activity (L-aspartate-adding)"/>
    <property type="evidence" value="ECO:0007669"/>
    <property type="project" value="UniProtKB-EC"/>
</dbReference>
<dbReference type="InterPro" id="IPR036565">
    <property type="entry name" value="Mur-like_cat_sf"/>
</dbReference>
<keyword evidence="8 13" id="KW-0547">Nucleotide-binding</keyword>
<dbReference type="Pfam" id="PF18921">
    <property type="entry name" value="Cyanophycin_syn"/>
    <property type="match status" value="1"/>
</dbReference>
<evidence type="ECO:0000256" key="1">
    <source>
        <dbReference type="ARBA" id="ARBA00003184"/>
    </source>
</evidence>
<dbReference type="InterPro" id="IPR013221">
    <property type="entry name" value="Mur_ligase_cen"/>
</dbReference>
<dbReference type="AlphaFoldDB" id="A0A318SLG7"/>
<dbReference type="Pfam" id="PF02875">
    <property type="entry name" value="Mur_ligase_C"/>
    <property type="match status" value="1"/>
</dbReference>
<comment type="similarity">
    <text evidence="2">In the C-terminal section; belongs to the MurCDEF family.</text>
</comment>
<evidence type="ECO:0000313" key="16">
    <source>
        <dbReference type="EMBL" id="PYE55369.1"/>
    </source>
</evidence>
<dbReference type="Proteomes" id="UP000248326">
    <property type="component" value="Unassembled WGS sequence"/>
</dbReference>
<dbReference type="InterPro" id="IPR036615">
    <property type="entry name" value="Mur_ligase_C_dom_sf"/>
</dbReference>